<dbReference type="InterPro" id="IPR043891">
    <property type="entry name" value="SPARK"/>
</dbReference>
<keyword evidence="1" id="KW-0472">Membrane</keyword>
<feature type="domain" description="Protein kinase" evidence="2">
    <location>
        <begin position="259"/>
        <end position="533"/>
    </location>
</feature>
<dbReference type="GO" id="GO:0005524">
    <property type="term" value="F:ATP binding"/>
    <property type="evidence" value="ECO:0007669"/>
    <property type="project" value="InterPro"/>
</dbReference>
<feature type="transmembrane region" description="Helical" evidence="1">
    <location>
        <begin position="193"/>
        <end position="215"/>
    </location>
</feature>
<keyword evidence="1" id="KW-0812">Transmembrane</keyword>
<dbReference type="Proteomes" id="UP000554482">
    <property type="component" value="Unassembled WGS sequence"/>
</dbReference>
<dbReference type="GO" id="GO:0004672">
    <property type="term" value="F:protein kinase activity"/>
    <property type="evidence" value="ECO:0007669"/>
    <property type="project" value="InterPro"/>
</dbReference>
<dbReference type="InterPro" id="IPR011009">
    <property type="entry name" value="Kinase-like_dom_sf"/>
</dbReference>
<sequence>MSPSFNQSGNCEGGDWGGFLQDKCCEKAFRGYLYILAEWANHTGKIYFDATEQRYCLVSLNKFENNTLSCGFERLTSGGGGCSEFSVSDVVNQFGGKLRSLQEDCKVLGYKSDSNNTCATCLKRWEDVQQSLAYSNEKSETELCRFAILVSMTSNRIEDKKWVPALYYCLGEQSADIEREDAFEKKKTRPAGLWLLVGGLAGVAIVIIIATWFLLRRRTTLKSRTKSFQKKDEMEETLPNDLNCQKISIKEIHLATNNLNALNFIGQGIAGKVYKGVLSNGHLVAVKHIINDGHMETFIREVTSLSHVRHPNLVALLGHCEEDDECFLVYEFCPYGNLSEWLFGMAPIFCKEKVLSWIQRIEIAIDSARGLWFLHDYPEGCIVHRDIKPTNILLGKNFEAKLSDFGLSKVIDVGQSYVSSEVRGTFGYVDPEYRQNHHVNSYGDVYSFGIVLLQLISGKRVMNLNLKKPMSLDKMAKFLTKGGSIAEFADPKLNGEYSTEAFDLILKLALSCTSHKQQRPTMEKVVLSLENALDISAKEKALSPSDTPPQV</sequence>
<evidence type="ECO:0000259" key="2">
    <source>
        <dbReference type="PROSITE" id="PS50011"/>
    </source>
</evidence>
<keyword evidence="3" id="KW-0808">Transferase</keyword>
<dbReference type="AlphaFoldDB" id="A0A7J6VT27"/>
<dbReference type="Gene3D" id="3.30.200.20">
    <property type="entry name" value="Phosphorylase Kinase, domain 1"/>
    <property type="match status" value="1"/>
</dbReference>
<dbReference type="Pfam" id="PF00069">
    <property type="entry name" value="Pkinase"/>
    <property type="match status" value="1"/>
</dbReference>
<dbReference type="InterPro" id="IPR008271">
    <property type="entry name" value="Ser/Thr_kinase_AS"/>
</dbReference>
<dbReference type="PROSITE" id="PS00108">
    <property type="entry name" value="PROTEIN_KINASE_ST"/>
    <property type="match status" value="1"/>
</dbReference>
<keyword evidence="3" id="KW-0418">Kinase</keyword>
<keyword evidence="4" id="KW-1185">Reference proteome</keyword>
<dbReference type="PROSITE" id="PS50011">
    <property type="entry name" value="PROTEIN_KINASE_DOM"/>
    <property type="match status" value="1"/>
</dbReference>
<reference evidence="3 4" key="1">
    <citation type="submission" date="2020-06" db="EMBL/GenBank/DDBJ databases">
        <title>Transcriptomic and genomic resources for Thalictrum thalictroides and T. hernandezii: Facilitating candidate gene discovery in an emerging model plant lineage.</title>
        <authorList>
            <person name="Arias T."/>
            <person name="Riano-Pachon D.M."/>
            <person name="Di Stilio V.S."/>
        </authorList>
    </citation>
    <scope>NUCLEOTIDE SEQUENCE [LARGE SCALE GENOMIC DNA]</scope>
    <source>
        <strain evidence="4">cv. WT478/WT964</strain>
        <tissue evidence="3">Leaves</tissue>
    </source>
</reference>
<dbReference type="Gene3D" id="1.10.510.10">
    <property type="entry name" value="Transferase(Phosphotransferase) domain 1"/>
    <property type="match status" value="1"/>
</dbReference>
<dbReference type="GO" id="GO:0016020">
    <property type="term" value="C:membrane"/>
    <property type="evidence" value="ECO:0007669"/>
    <property type="project" value="TreeGrafter"/>
</dbReference>
<dbReference type="PANTHER" id="PTHR48055:SF9">
    <property type="entry name" value="PROTEIN KINASE DOMAIN-CONTAINING PROTEIN"/>
    <property type="match status" value="1"/>
</dbReference>
<dbReference type="OrthoDB" id="4062651at2759"/>
<evidence type="ECO:0000313" key="3">
    <source>
        <dbReference type="EMBL" id="KAF5187375.1"/>
    </source>
</evidence>
<dbReference type="SUPFAM" id="SSF56112">
    <property type="entry name" value="Protein kinase-like (PK-like)"/>
    <property type="match status" value="1"/>
</dbReference>
<evidence type="ECO:0000256" key="1">
    <source>
        <dbReference type="SAM" id="Phobius"/>
    </source>
</evidence>
<accession>A0A7J6VT27</accession>
<dbReference type="InterPro" id="IPR000719">
    <property type="entry name" value="Prot_kinase_dom"/>
</dbReference>
<keyword evidence="3" id="KW-0675">Receptor</keyword>
<comment type="caution">
    <text evidence="3">The sequence shown here is derived from an EMBL/GenBank/DDBJ whole genome shotgun (WGS) entry which is preliminary data.</text>
</comment>
<dbReference type="FunFam" id="3.30.200.20:FF:000608">
    <property type="entry name" value="Serine/threonine kinase protein"/>
    <property type="match status" value="1"/>
</dbReference>
<name>A0A7J6VT27_THATH</name>
<dbReference type="SMART" id="SM00220">
    <property type="entry name" value="S_TKc"/>
    <property type="match status" value="1"/>
</dbReference>
<organism evidence="3 4">
    <name type="scientific">Thalictrum thalictroides</name>
    <name type="common">Rue-anemone</name>
    <name type="synonym">Anemone thalictroides</name>
    <dbReference type="NCBI Taxonomy" id="46969"/>
    <lineage>
        <taxon>Eukaryota</taxon>
        <taxon>Viridiplantae</taxon>
        <taxon>Streptophyta</taxon>
        <taxon>Embryophyta</taxon>
        <taxon>Tracheophyta</taxon>
        <taxon>Spermatophyta</taxon>
        <taxon>Magnoliopsida</taxon>
        <taxon>Ranunculales</taxon>
        <taxon>Ranunculaceae</taxon>
        <taxon>Thalictroideae</taxon>
        <taxon>Thalictrum</taxon>
    </lineage>
</organism>
<dbReference type="InterPro" id="IPR051564">
    <property type="entry name" value="LRR_receptor-like_kinase"/>
</dbReference>
<dbReference type="EMBL" id="JABWDY010028065">
    <property type="protein sequence ID" value="KAF5187375.1"/>
    <property type="molecule type" value="Genomic_DNA"/>
</dbReference>
<keyword evidence="1" id="KW-1133">Transmembrane helix</keyword>
<gene>
    <name evidence="3" type="ORF">FRX31_023037</name>
</gene>
<dbReference type="PANTHER" id="PTHR48055">
    <property type="entry name" value="LEUCINE-RICH REPEAT RECEPTOR PROTEIN KINASE EMS1"/>
    <property type="match status" value="1"/>
</dbReference>
<proteinExistence type="predicted"/>
<protein>
    <submittedName>
        <fullName evidence="3">Receptor-like protein kinase</fullName>
    </submittedName>
</protein>
<dbReference type="FunFam" id="1.10.510.10:FF:000530">
    <property type="entry name" value="probable receptor-like protein kinase At5g59700"/>
    <property type="match status" value="1"/>
</dbReference>
<dbReference type="Pfam" id="PF19160">
    <property type="entry name" value="SPARK"/>
    <property type="match status" value="1"/>
</dbReference>
<evidence type="ECO:0000313" key="4">
    <source>
        <dbReference type="Proteomes" id="UP000554482"/>
    </source>
</evidence>